<reference evidence="2" key="1">
    <citation type="journal article" date="2021" name="Proc. Natl. Acad. Sci. U.S.A.">
        <title>Three genomes in the algal genus Volvox reveal the fate of a haploid sex-determining region after a transition to homothallism.</title>
        <authorList>
            <person name="Yamamoto K."/>
            <person name="Hamaji T."/>
            <person name="Kawai-Toyooka H."/>
            <person name="Matsuzaki R."/>
            <person name="Takahashi F."/>
            <person name="Nishimura Y."/>
            <person name="Kawachi M."/>
            <person name="Noguchi H."/>
            <person name="Minakuchi Y."/>
            <person name="Umen J.G."/>
            <person name="Toyoda A."/>
            <person name="Nozaki H."/>
        </authorList>
    </citation>
    <scope>NUCLEOTIDE SEQUENCE</scope>
    <source>
        <strain evidence="2">NIES-3780</strain>
    </source>
</reference>
<feature type="compositionally biased region" description="Basic residues" evidence="1">
    <location>
        <begin position="370"/>
        <end position="381"/>
    </location>
</feature>
<keyword evidence="3" id="KW-1185">Reference proteome</keyword>
<feature type="compositionally biased region" description="Pro residues" evidence="1">
    <location>
        <begin position="472"/>
        <end position="488"/>
    </location>
</feature>
<evidence type="ECO:0000313" key="3">
    <source>
        <dbReference type="Proteomes" id="UP000747399"/>
    </source>
</evidence>
<feature type="compositionally biased region" description="Gly residues" evidence="1">
    <location>
        <begin position="637"/>
        <end position="646"/>
    </location>
</feature>
<organism evidence="2 3">
    <name type="scientific">Volvox africanus</name>
    <dbReference type="NCBI Taxonomy" id="51714"/>
    <lineage>
        <taxon>Eukaryota</taxon>
        <taxon>Viridiplantae</taxon>
        <taxon>Chlorophyta</taxon>
        <taxon>core chlorophytes</taxon>
        <taxon>Chlorophyceae</taxon>
        <taxon>CS clade</taxon>
        <taxon>Chlamydomonadales</taxon>
        <taxon>Volvocaceae</taxon>
        <taxon>Volvox</taxon>
    </lineage>
</organism>
<evidence type="ECO:0000256" key="1">
    <source>
        <dbReference type="SAM" id="MobiDB-lite"/>
    </source>
</evidence>
<dbReference type="EMBL" id="BNCO01000063">
    <property type="protein sequence ID" value="GIL64111.1"/>
    <property type="molecule type" value="Genomic_DNA"/>
</dbReference>
<gene>
    <name evidence="2" type="ORF">Vafri_18080</name>
</gene>
<dbReference type="Proteomes" id="UP000747399">
    <property type="component" value="Unassembled WGS sequence"/>
</dbReference>
<evidence type="ECO:0000313" key="2">
    <source>
        <dbReference type="EMBL" id="GIL64111.1"/>
    </source>
</evidence>
<feature type="region of interest" description="Disordered" evidence="1">
    <location>
        <begin position="465"/>
        <end position="492"/>
    </location>
</feature>
<dbReference type="AlphaFoldDB" id="A0A8J4BKK0"/>
<proteinExistence type="predicted"/>
<feature type="compositionally biased region" description="Basic and acidic residues" evidence="1">
    <location>
        <begin position="606"/>
        <end position="617"/>
    </location>
</feature>
<feature type="compositionally biased region" description="Polar residues" evidence="1">
    <location>
        <begin position="585"/>
        <end position="603"/>
    </location>
</feature>
<feature type="compositionally biased region" description="Pro residues" evidence="1">
    <location>
        <begin position="65"/>
        <end position="75"/>
    </location>
</feature>
<protein>
    <submittedName>
        <fullName evidence="2">Uncharacterized protein</fullName>
    </submittedName>
</protein>
<feature type="region of interest" description="Disordered" evidence="1">
    <location>
        <begin position="574"/>
        <end position="649"/>
    </location>
</feature>
<sequence length="748" mass="79310">MFPTSHHITSHHITSHHITSHHITSHHITSHHHRSPGAVFHWGRGVLQLKSPPPLPTTDVSAPPEATPSQPPPPGDGWQLVGFTQQHPATGQPLLLHRTMNKWPALKRSVSPPHPEQHPAVQTPRGPEGQVPQQSLRHHQRGSESESEQPGRSWTEGRLQAAEQVWPIQVLTGPLPTGWCEYYLAHDSWGPTKGVLWEHVVPEAALQLVLHPAYGAAEAGCSAGRTAGYLAQEAAGTSFPTNVTQLSQLCDSPQRYTELLQGAFVGLPTARSAAAEALHAACGPLLRATIERAAGRIHIHVHTASAATVPAAASRRPSDSAGGYGGSTIAGSALKAAAAAATSAGKTPSGNAGISIGGMRRRKDGQSSARRVKPVQHRKRSLTPSIYNQPTPTAATAALAAAKEIMSPPWSVQNWCLAMALAETLLPSSGPPPPPQRRQDQQLPSWPSLHAAVLRTCLTEPYLERPYTAKSPPQPPQPPQPSQPPQPPELHLEGQLQSWAEDSALAEVSLDSGDLLLRKGQRHDFKGAEGKGVAPESLATGFLPTPPSVPGWPLPPPPLAGLAVCVEAPRWVTGGDLRTGRDPIQSRSLAGSGSAQPASTPSLNARDMEDDRCDGAPRENSGSSSSSSSRGSKTGKAGSGKMGNGGEMEPRSWWRLAAGKDEQLPKWTWPRQAVGVKCGADGCGRPGEEDSPGSGDVRSTNREMCDPWVLSAAALDDPMLGSITAAYREYEWVLAAADTGNWPQLLDG</sequence>
<feature type="region of interest" description="Disordered" evidence="1">
    <location>
        <begin position="681"/>
        <end position="700"/>
    </location>
</feature>
<comment type="caution">
    <text evidence="2">The sequence shown here is derived from an EMBL/GenBank/DDBJ whole genome shotgun (WGS) entry which is preliminary data.</text>
</comment>
<feature type="compositionally biased region" description="Low complexity" evidence="1">
    <location>
        <begin position="621"/>
        <end position="636"/>
    </location>
</feature>
<feature type="compositionally biased region" description="Basic residues" evidence="1">
    <location>
        <begin position="8"/>
        <end position="35"/>
    </location>
</feature>
<name>A0A8J4BKK0_9CHLO</name>
<feature type="region of interest" description="Disordered" evidence="1">
    <location>
        <begin position="341"/>
        <end position="389"/>
    </location>
</feature>
<accession>A0A8J4BKK0</accession>
<feature type="region of interest" description="Disordered" evidence="1">
    <location>
        <begin position="1"/>
        <end position="82"/>
    </location>
</feature>
<feature type="region of interest" description="Disordered" evidence="1">
    <location>
        <begin position="106"/>
        <end position="157"/>
    </location>
</feature>